<dbReference type="CDD" id="cd16928">
    <property type="entry name" value="HATPase_GyrB-like"/>
    <property type="match status" value="1"/>
</dbReference>
<evidence type="ECO:0000256" key="3">
    <source>
        <dbReference type="ARBA" id="ARBA00022723"/>
    </source>
</evidence>
<dbReference type="PRINTS" id="PR01159">
    <property type="entry name" value="DNAGYRASEB"/>
</dbReference>
<dbReference type="PRINTS" id="PR00418">
    <property type="entry name" value="TPI2FAMILY"/>
</dbReference>
<dbReference type="SUPFAM" id="SSF54211">
    <property type="entry name" value="Ribosomal protein S5 domain 2-like"/>
    <property type="match status" value="1"/>
</dbReference>
<dbReference type="InterPro" id="IPR018522">
    <property type="entry name" value="TopoIIA_CS"/>
</dbReference>
<dbReference type="InterPro" id="IPR001241">
    <property type="entry name" value="Topo_IIA"/>
</dbReference>
<dbReference type="EMBL" id="FNBN01000001">
    <property type="protein sequence ID" value="SDF12619.1"/>
    <property type="molecule type" value="Genomic_DNA"/>
</dbReference>
<dbReference type="GO" id="GO:0005694">
    <property type="term" value="C:chromosome"/>
    <property type="evidence" value="ECO:0007669"/>
    <property type="project" value="InterPro"/>
</dbReference>
<evidence type="ECO:0000256" key="8">
    <source>
        <dbReference type="ARBA" id="ARBA00023125"/>
    </source>
</evidence>
<feature type="binding site" evidence="10">
    <location>
        <position position="521"/>
    </location>
    <ligand>
        <name>Mg(2+)</name>
        <dbReference type="ChEBI" id="CHEBI:18420"/>
        <label>1</label>
        <note>catalytic</note>
    </ligand>
</feature>
<dbReference type="PROSITE" id="PS00177">
    <property type="entry name" value="TOPOISOMERASE_II"/>
    <property type="match status" value="1"/>
</dbReference>
<dbReference type="GO" id="GO:0006261">
    <property type="term" value="P:DNA-templated DNA replication"/>
    <property type="evidence" value="ECO:0007669"/>
    <property type="project" value="UniProtKB-UniRule"/>
</dbReference>
<feature type="binding site" evidence="10">
    <location>
        <position position="521"/>
    </location>
    <ligand>
        <name>Mg(2+)</name>
        <dbReference type="ChEBI" id="CHEBI:18420"/>
        <label>2</label>
    </ligand>
</feature>
<dbReference type="Proteomes" id="UP000199045">
    <property type="component" value="Unassembled WGS sequence"/>
</dbReference>
<dbReference type="STRING" id="104663.SAMN04488121_101870"/>
<dbReference type="GO" id="GO:0046872">
    <property type="term" value="F:metal ion binding"/>
    <property type="evidence" value="ECO:0007669"/>
    <property type="project" value="UniProtKB-KW"/>
</dbReference>
<dbReference type="HAMAP" id="MF_01898">
    <property type="entry name" value="GyrB"/>
    <property type="match status" value="1"/>
</dbReference>
<dbReference type="EC" id="5.6.2.2" evidence="10"/>
<dbReference type="Gene3D" id="3.30.230.10">
    <property type="match status" value="1"/>
</dbReference>
<dbReference type="FunFam" id="3.40.50.670:FF:000002">
    <property type="entry name" value="DNA gyrase subunit B"/>
    <property type="match status" value="1"/>
</dbReference>
<evidence type="ECO:0000256" key="4">
    <source>
        <dbReference type="ARBA" id="ARBA00022741"/>
    </source>
</evidence>
<dbReference type="PROSITE" id="PS50880">
    <property type="entry name" value="TOPRIM"/>
    <property type="match status" value="1"/>
</dbReference>
<dbReference type="InterPro" id="IPR006171">
    <property type="entry name" value="TOPRIM_dom"/>
</dbReference>
<evidence type="ECO:0000256" key="5">
    <source>
        <dbReference type="ARBA" id="ARBA00022840"/>
    </source>
</evidence>
<comment type="miscellaneous">
    <text evidence="10">Few gyrases are as efficient as E.coli at forming negative supercoils. Not all organisms have 2 type II topoisomerases; in organisms with a single type II topoisomerase this enzyme also has to decatenate newly replicated chromosomes.</text>
</comment>
<dbReference type="SMART" id="SM00387">
    <property type="entry name" value="HATPase_c"/>
    <property type="match status" value="1"/>
</dbReference>
<dbReference type="AlphaFoldDB" id="A0A1G7IK00"/>
<dbReference type="PANTHER" id="PTHR45866:SF1">
    <property type="entry name" value="DNA GYRASE SUBUNIT B, MITOCHONDRIAL"/>
    <property type="match status" value="1"/>
</dbReference>
<dbReference type="GO" id="GO:0034335">
    <property type="term" value="F:DNA negative supercoiling activity"/>
    <property type="evidence" value="ECO:0007669"/>
    <property type="project" value="UniProtKB-ARBA"/>
</dbReference>
<dbReference type="CDD" id="cd03366">
    <property type="entry name" value="TOPRIM_TopoIIA_GyrB"/>
    <property type="match status" value="1"/>
</dbReference>
<dbReference type="InterPro" id="IPR013760">
    <property type="entry name" value="Topo_IIA-like_dom_sf"/>
</dbReference>
<dbReference type="GO" id="GO:0003677">
    <property type="term" value="F:DNA binding"/>
    <property type="evidence" value="ECO:0007669"/>
    <property type="project" value="UniProtKB-KW"/>
</dbReference>
<organism evidence="12 13">
    <name type="scientific">Chitinophaga filiformis</name>
    <name type="common">Myxococcus filiformis</name>
    <name type="synonym">Flexibacter filiformis</name>
    <dbReference type="NCBI Taxonomy" id="104663"/>
    <lineage>
        <taxon>Bacteria</taxon>
        <taxon>Pseudomonadati</taxon>
        <taxon>Bacteroidota</taxon>
        <taxon>Chitinophagia</taxon>
        <taxon>Chitinophagales</taxon>
        <taxon>Chitinophagaceae</taxon>
        <taxon>Chitinophaga</taxon>
    </lineage>
</organism>
<dbReference type="InterPro" id="IPR013506">
    <property type="entry name" value="Topo_IIA_bsu_dom2"/>
</dbReference>
<evidence type="ECO:0000256" key="9">
    <source>
        <dbReference type="ARBA" id="ARBA00023235"/>
    </source>
</evidence>
<keyword evidence="7 10" id="KW-0799">Topoisomerase</keyword>
<keyword evidence="10" id="KW-0963">Cytoplasm</keyword>
<dbReference type="SMART" id="SM00433">
    <property type="entry name" value="TOP2c"/>
    <property type="match status" value="1"/>
</dbReference>
<dbReference type="Gene3D" id="3.40.50.670">
    <property type="match status" value="1"/>
</dbReference>
<feature type="binding site" evidence="10">
    <location>
        <position position="523"/>
    </location>
    <ligand>
        <name>Mg(2+)</name>
        <dbReference type="ChEBI" id="CHEBI:18420"/>
        <label>2</label>
    </ligand>
</feature>
<dbReference type="RefSeq" id="WP_089828986.1">
    <property type="nucleotide sequence ID" value="NZ_FNBN01000001.1"/>
</dbReference>
<comment type="cofactor">
    <cofactor evidence="10">
        <name>Mg(2+)</name>
        <dbReference type="ChEBI" id="CHEBI:18420"/>
    </cofactor>
    <cofactor evidence="10">
        <name>Mn(2+)</name>
        <dbReference type="ChEBI" id="CHEBI:29035"/>
    </cofactor>
    <cofactor evidence="10">
        <name>Ca(2+)</name>
        <dbReference type="ChEBI" id="CHEBI:29108"/>
    </cofactor>
    <text evidence="10">Binds two Mg(2+) per subunit. The magnesium ions form salt bridges with both the protein and the DNA. Can also accept other divalent metal cations, such as Mn(2+) or Ca(2+).</text>
</comment>
<name>A0A1G7IK00_CHIFI</name>
<gene>
    <name evidence="10" type="primary">gyrB</name>
    <name evidence="12" type="ORF">SAMN04488121_101870</name>
</gene>
<keyword evidence="5 10" id="KW-0067">ATP-binding</keyword>
<accession>A0A1G7IK00</accession>
<feature type="site" description="Interaction with DNA" evidence="10">
    <location>
        <position position="468"/>
    </location>
</feature>
<comment type="similarity">
    <text evidence="2 10">Belongs to the type II topoisomerase GyrB family.</text>
</comment>
<keyword evidence="4 10" id="KW-0547">Nucleotide-binding</keyword>
<feature type="binding site" evidence="10">
    <location>
        <position position="443"/>
    </location>
    <ligand>
        <name>Mg(2+)</name>
        <dbReference type="ChEBI" id="CHEBI:18420"/>
        <label>1</label>
        <note>catalytic</note>
    </ligand>
</feature>
<dbReference type="GO" id="GO:0005524">
    <property type="term" value="F:ATP binding"/>
    <property type="evidence" value="ECO:0007669"/>
    <property type="project" value="UniProtKB-UniRule"/>
</dbReference>
<dbReference type="Pfam" id="PF02518">
    <property type="entry name" value="HATPase_c"/>
    <property type="match status" value="1"/>
</dbReference>
<evidence type="ECO:0000256" key="7">
    <source>
        <dbReference type="ARBA" id="ARBA00023029"/>
    </source>
</evidence>
<feature type="site" description="Interaction with DNA" evidence="10">
    <location>
        <position position="471"/>
    </location>
</feature>
<feature type="domain" description="Toprim" evidence="11">
    <location>
        <begin position="437"/>
        <end position="556"/>
    </location>
</feature>
<dbReference type="GO" id="GO:0005737">
    <property type="term" value="C:cytoplasm"/>
    <property type="evidence" value="ECO:0007669"/>
    <property type="project" value="UniProtKB-SubCell"/>
</dbReference>
<keyword evidence="9 10" id="KW-0413">Isomerase</keyword>
<comment type="function">
    <text evidence="10">A type II topoisomerase that negatively supercoils closed circular double-stranded (ds) DNA in an ATP-dependent manner to modulate DNA topology and maintain chromosomes in an underwound state. Negative supercoiling favors strand separation, and DNA replication, transcription, recombination and repair, all of which involve strand separation. Also able to catalyze the interconversion of other topological isomers of dsDNA rings, including catenanes and knotted rings. Type II topoisomerases break and join 2 DNA strands simultaneously in an ATP-dependent manner.</text>
</comment>
<dbReference type="InterPro" id="IPR020568">
    <property type="entry name" value="Ribosomal_Su5_D2-typ_SF"/>
</dbReference>
<dbReference type="SUPFAM" id="SSF56719">
    <property type="entry name" value="Type II DNA topoisomerase"/>
    <property type="match status" value="1"/>
</dbReference>
<comment type="catalytic activity">
    <reaction evidence="1 10">
        <text>ATP-dependent breakage, passage and rejoining of double-stranded DNA.</text>
        <dbReference type="EC" id="5.6.2.2"/>
    </reaction>
</comment>
<dbReference type="SUPFAM" id="SSF55874">
    <property type="entry name" value="ATPase domain of HSP90 chaperone/DNA topoisomerase II/histidine kinase"/>
    <property type="match status" value="1"/>
</dbReference>
<dbReference type="CDD" id="cd00822">
    <property type="entry name" value="TopoII_Trans_DNA_gyrase"/>
    <property type="match status" value="1"/>
</dbReference>
<sequence>MSEEIAQITTPAQGGYDADSIQVLEGLEAVRKRPAMYIGDIGIKGLHHLVYEVVDNSIDEALAGYCKNIDVTICEDNSIRVVDDGRGIPTGMNTKEGRSALEVVMTVLHAGGKFDKNTYKVSGGLHGVGVSCVNALSTLLHVTVRREGKLFEQEYQRGIPQYAVREIGEADTTGTTVHFKPDNEIFKDTTYNREILAGRLRELAYLNRKIRITLTDDREKDEAGNSISETFYSEGGIIEFVQMLDRSGRRNGLLPDPIFIEAHDASSNVAVEVAVIYNDSFSENIFSYVNNINTIEGGTHVAGFRRAITRVFKSYGDKNKLFEKTKIEVTGDDFREGLSAIISVKVPEPQFEGQTKTKLGNSDVMGVVDSSVAAVLDAYLEEHPREAKIIINKVVLAAQAREAARKARQMVQRKSVLSGSGLPGKLADCSENDPEKCELYLVEGDSAGGTAKQGRNRSFQAILPLRGKILNVEKAMEHKIYENEEIKNIFTALGVTIGTEEDDKALNLSKLRYHKLIIMTDADVDGSHIATLILTFIFRYMKAMVEQGYVYIAQPPLYLVKKSKEQIYAWTEDDRKAAIQKLANGKEDSVTIQRYKGLGEMNAEQLWETTMNPDNRTLKQVTIESAAEADRVFSMLMGDEVPPRREFIESHAKYAKIDA</sequence>
<comment type="subcellular location">
    <subcellularLocation>
        <location evidence="10">Cytoplasm</location>
    </subcellularLocation>
</comment>
<dbReference type="InterPro" id="IPR002288">
    <property type="entry name" value="DNA_gyrase_B_C"/>
</dbReference>
<dbReference type="OrthoDB" id="9802808at2"/>
<dbReference type="NCBIfam" id="TIGR01059">
    <property type="entry name" value="gyrB"/>
    <property type="match status" value="1"/>
</dbReference>
<dbReference type="NCBIfam" id="NF011501">
    <property type="entry name" value="PRK14939.1"/>
    <property type="match status" value="1"/>
</dbReference>
<keyword evidence="6 10" id="KW-0460">Magnesium</keyword>
<dbReference type="GO" id="GO:0006265">
    <property type="term" value="P:DNA topological change"/>
    <property type="evidence" value="ECO:0007669"/>
    <property type="project" value="UniProtKB-UniRule"/>
</dbReference>
<dbReference type="InterPro" id="IPR000565">
    <property type="entry name" value="Topo_IIA_B"/>
</dbReference>
<evidence type="ECO:0000313" key="13">
    <source>
        <dbReference type="Proteomes" id="UP000199045"/>
    </source>
</evidence>
<dbReference type="Gene3D" id="3.30.565.10">
    <property type="entry name" value="Histidine kinase-like ATPase, C-terminal domain"/>
    <property type="match status" value="1"/>
</dbReference>
<comment type="subunit">
    <text evidence="10">Heterotetramer, composed of two GyrA and two GyrB chains. In the heterotetramer, GyrA contains the active site tyrosine that forms a transient covalent intermediate with DNA, while GyrB binds cofactors and catalyzes ATP hydrolysis.</text>
</comment>
<dbReference type="InterPro" id="IPR011557">
    <property type="entry name" value="GyrB"/>
</dbReference>
<protein>
    <recommendedName>
        <fullName evidence="10">DNA gyrase subunit B</fullName>
        <ecNumber evidence="10">5.6.2.2</ecNumber>
    </recommendedName>
</protein>
<dbReference type="PANTHER" id="PTHR45866">
    <property type="entry name" value="DNA GYRASE/TOPOISOMERASE SUBUNIT B"/>
    <property type="match status" value="1"/>
</dbReference>
<dbReference type="InterPro" id="IPR013759">
    <property type="entry name" value="Topo_IIA_B_C"/>
</dbReference>
<evidence type="ECO:0000259" key="11">
    <source>
        <dbReference type="PROSITE" id="PS50880"/>
    </source>
</evidence>
<dbReference type="NCBIfam" id="NF004189">
    <property type="entry name" value="PRK05644.1"/>
    <property type="match status" value="1"/>
</dbReference>
<reference evidence="12 13" key="1">
    <citation type="submission" date="2016-10" db="EMBL/GenBank/DDBJ databases">
        <authorList>
            <person name="de Groot N.N."/>
        </authorList>
    </citation>
    <scope>NUCLEOTIDE SEQUENCE [LARGE SCALE GENOMIC DNA]</scope>
    <source>
        <strain evidence="12 13">DSM 527</strain>
    </source>
</reference>
<dbReference type="Pfam" id="PF00204">
    <property type="entry name" value="DNA_gyraseB"/>
    <property type="match status" value="1"/>
</dbReference>
<dbReference type="Pfam" id="PF01751">
    <property type="entry name" value="Toprim"/>
    <property type="match status" value="1"/>
</dbReference>
<evidence type="ECO:0000256" key="1">
    <source>
        <dbReference type="ARBA" id="ARBA00000185"/>
    </source>
</evidence>
<dbReference type="InterPro" id="IPR036890">
    <property type="entry name" value="HATPase_C_sf"/>
</dbReference>
<dbReference type="FunFam" id="3.30.565.10:FF:000002">
    <property type="entry name" value="DNA gyrase subunit B"/>
    <property type="match status" value="1"/>
</dbReference>
<evidence type="ECO:0000256" key="10">
    <source>
        <dbReference type="HAMAP-Rule" id="MF_01898"/>
    </source>
</evidence>
<dbReference type="InterPro" id="IPR003594">
    <property type="entry name" value="HATPase_dom"/>
</dbReference>
<keyword evidence="3 10" id="KW-0479">Metal-binding</keyword>
<dbReference type="FunFam" id="3.30.230.10:FF:000005">
    <property type="entry name" value="DNA gyrase subunit B"/>
    <property type="match status" value="1"/>
</dbReference>
<dbReference type="InterPro" id="IPR014721">
    <property type="entry name" value="Ribsml_uS5_D2-typ_fold_subgr"/>
</dbReference>
<evidence type="ECO:0000256" key="2">
    <source>
        <dbReference type="ARBA" id="ARBA00010708"/>
    </source>
</evidence>
<dbReference type="InterPro" id="IPR034160">
    <property type="entry name" value="TOPRIM_GyrB"/>
</dbReference>
<evidence type="ECO:0000256" key="6">
    <source>
        <dbReference type="ARBA" id="ARBA00022842"/>
    </source>
</evidence>
<keyword evidence="8" id="KW-0238">DNA-binding</keyword>
<proteinExistence type="inferred from homology"/>
<dbReference type="Pfam" id="PF00986">
    <property type="entry name" value="DNA_gyraseB_C"/>
    <property type="match status" value="1"/>
</dbReference>
<evidence type="ECO:0000313" key="12">
    <source>
        <dbReference type="EMBL" id="SDF12619.1"/>
    </source>
</evidence>